<gene>
    <name evidence="4" type="ordered locus">Asphe3_20240</name>
</gene>
<dbReference type="SUPFAM" id="SSF55729">
    <property type="entry name" value="Acyl-CoA N-acyltransferases (Nat)"/>
    <property type="match status" value="1"/>
</dbReference>
<evidence type="ECO:0000256" key="2">
    <source>
        <dbReference type="ARBA" id="ARBA00023315"/>
    </source>
</evidence>
<keyword evidence="1 4" id="KW-0808">Transferase</keyword>
<dbReference type="PANTHER" id="PTHR43420">
    <property type="entry name" value="ACETYLTRANSFERASE"/>
    <property type="match status" value="1"/>
</dbReference>
<dbReference type="InterPro" id="IPR000182">
    <property type="entry name" value="GNAT_dom"/>
</dbReference>
<dbReference type="AlphaFoldDB" id="F0M2G9"/>
<proteinExistence type="predicted"/>
<dbReference type="Gene3D" id="3.40.630.30">
    <property type="match status" value="1"/>
</dbReference>
<dbReference type="RefSeq" id="WP_013601105.1">
    <property type="nucleotide sequence ID" value="NC_015145.1"/>
</dbReference>
<dbReference type="Proteomes" id="UP000008639">
    <property type="component" value="Chromosome"/>
</dbReference>
<protein>
    <submittedName>
        <fullName evidence="4">Acetyltransferase</fullName>
    </submittedName>
</protein>
<dbReference type="PROSITE" id="PS51186">
    <property type="entry name" value="GNAT"/>
    <property type="match status" value="1"/>
</dbReference>
<dbReference type="InterPro" id="IPR050680">
    <property type="entry name" value="YpeA/RimI_acetyltransf"/>
</dbReference>
<sequence>MAGHSLVPPDHHYGALMDAAWPALERHDTGEWVHRAAAGVTQRANSVWPRDCAREPKEALRAALQWYRQRRLPLIFQVTETPANSALNHLLDAEGFTRQSETLIMCRAGTDAPSPSPSATAAAVEVTDQPGTGWLDLWWSVDGRGGTAGMETARAILAGCPSLYALVRDDDGVPAAVGRLALVAGTGGIYCMATSPTHRRRGYASAVLEALLTAGSANGADSFWLLVTAANQAARQLYSGAGFQEAGRYLYRQQRPARALTGC</sequence>
<accession>F0M2G9</accession>
<dbReference type="eggNOG" id="COG0456">
    <property type="taxonomic scope" value="Bacteria"/>
</dbReference>
<feature type="domain" description="N-acetyltransferase" evidence="3">
    <location>
        <begin position="110"/>
        <end position="261"/>
    </location>
</feature>
<name>F0M2G9_PSEPM</name>
<dbReference type="GO" id="GO:0016747">
    <property type="term" value="F:acyltransferase activity, transferring groups other than amino-acyl groups"/>
    <property type="evidence" value="ECO:0007669"/>
    <property type="project" value="InterPro"/>
</dbReference>
<keyword evidence="2" id="KW-0012">Acyltransferase</keyword>
<dbReference type="PANTHER" id="PTHR43420:SF47">
    <property type="entry name" value="N-ACETYLTRANSFERASE DOMAIN-CONTAINING PROTEIN"/>
    <property type="match status" value="1"/>
</dbReference>
<dbReference type="InterPro" id="IPR016181">
    <property type="entry name" value="Acyl_CoA_acyltransferase"/>
</dbReference>
<reference evidence="4 5" key="1">
    <citation type="journal article" date="2011" name="Stand. Genomic Sci.">
        <title>Complete genome sequence of Arthrobacter phenanthrenivorans type strain (Sphe3).</title>
        <authorList>
            <person name="Kallimanis A."/>
            <person name="Labutti K.M."/>
            <person name="Lapidus A."/>
            <person name="Clum A."/>
            <person name="Lykidis A."/>
            <person name="Mavromatis K."/>
            <person name="Pagani I."/>
            <person name="Liolios K."/>
            <person name="Ivanova N."/>
            <person name="Goodwin L."/>
            <person name="Pitluck S."/>
            <person name="Chen A."/>
            <person name="Palaniappan K."/>
            <person name="Markowitz V."/>
            <person name="Bristow J."/>
            <person name="Velentzas A.D."/>
            <person name="Perisynakis A."/>
            <person name="Ouzounis C.C."/>
            <person name="Kyrpides N.C."/>
            <person name="Koukkou A.I."/>
            <person name="Drainas C."/>
        </authorList>
    </citation>
    <scope>NUCLEOTIDE SEQUENCE [LARGE SCALE GENOMIC DNA]</scope>
    <source>
        <strain evidence="5">DSM 18606 / JCM 16027 / LMG 23796 / Sphe3</strain>
    </source>
</reference>
<dbReference type="Pfam" id="PF24553">
    <property type="entry name" value="Rv0428c_C"/>
    <property type="match status" value="1"/>
</dbReference>
<dbReference type="KEGG" id="apn:Asphe3_20240"/>
<dbReference type="EMBL" id="CP002379">
    <property type="protein sequence ID" value="ADX73179.1"/>
    <property type="molecule type" value="Genomic_DNA"/>
</dbReference>
<evidence type="ECO:0000313" key="5">
    <source>
        <dbReference type="Proteomes" id="UP000008639"/>
    </source>
</evidence>
<organism evidence="4 5">
    <name type="scientific">Pseudarthrobacter phenanthrenivorans (strain DSM 18606 / JCM 16027 / LMG 23796 / Sphe3)</name>
    <name type="common">Arthrobacter phenanthrenivorans</name>
    <dbReference type="NCBI Taxonomy" id="930171"/>
    <lineage>
        <taxon>Bacteria</taxon>
        <taxon>Bacillati</taxon>
        <taxon>Actinomycetota</taxon>
        <taxon>Actinomycetes</taxon>
        <taxon>Micrococcales</taxon>
        <taxon>Micrococcaceae</taxon>
        <taxon>Pseudarthrobacter</taxon>
    </lineage>
</organism>
<evidence type="ECO:0000259" key="3">
    <source>
        <dbReference type="PROSITE" id="PS51186"/>
    </source>
</evidence>
<dbReference type="InterPro" id="IPR056935">
    <property type="entry name" value="Rv0428c-like_C"/>
</dbReference>
<dbReference type="STRING" id="930171.Asphe3_20240"/>
<evidence type="ECO:0000256" key="1">
    <source>
        <dbReference type="ARBA" id="ARBA00022679"/>
    </source>
</evidence>
<dbReference type="CDD" id="cd04301">
    <property type="entry name" value="NAT_SF"/>
    <property type="match status" value="1"/>
</dbReference>
<evidence type="ECO:0000313" key="4">
    <source>
        <dbReference type="EMBL" id="ADX73179.1"/>
    </source>
</evidence>
<dbReference type="HOGENOM" id="CLU_048109_0_0_11"/>